<accession>A0A8K0IL81</accession>
<name>A0A8K0IL81_COCNU</name>
<evidence type="ECO:0000256" key="2">
    <source>
        <dbReference type="SAM" id="Phobius"/>
    </source>
</evidence>
<organism evidence="3 4">
    <name type="scientific">Cocos nucifera</name>
    <name type="common">Coconut palm</name>
    <dbReference type="NCBI Taxonomy" id="13894"/>
    <lineage>
        <taxon>Eukaryota</taxon>
        <taxon>Viridiplantae</taxon>
        <taxon>Streptophyta</taxon>
        <taxon>Embryophyta</taxon>
        <taxon>Tracheophyta</taxon>
        <taxon>Spermatophyta</taxon>
        <taxon>Magnoliopsida</taxon>
        <taxon>Liliopsida</taxon>
        <taxon>Arecaceae</taxon>
        <taxon>Arecoideae</taxon>
        <taxon>Cocoseae</taxon>
        <taxon>Attaleinae</taxon>
        <taxon>Cocos</taxon>
    </lineage>
</organism>
<dbReference type="EMBL" id="CM017881">
    <property type="protein sequence ID" value="KAG1362256.1"/>
    <property type="molecule type" value="Genomic_DNA"/>
</dbReference>
<reference evidence="3" key="1">
    <citation type="journal article" date="2017" name="Gigascience">
        <title>The genome draft of coconut (Cocos nucifera).</title>
        <authorList>
            <person name="Xiao Y."/>
            <person name="Xu P."/>
            <person name="Fan H."/>
            <person name="Baudouin L."/>
            <person name="Xia W."/>
            <person name="Bocs S."/>
            <person name="Xu J."/>
            <person name="Li Q."/>
            <person name="Guo A."/>
            <person name="Zhou L."/>
            <person name="Li J."/>
            <person name="Wu Y."/>
            <person name="Ma Z."/>
            <person name="Armero A."/>
            <person name="Issali A.E."/>
            <person name="Liu N."/>
            <person name="Peng M."/>
            <person name="Yang Y."/>
        </authorList>
    </citation>
    <scope>NUCLEOTIDE SEQUENCE</scope>
    <source>
        <tissue evidence="3">Spear leaf of Hainan Tall coconut</tissue>
    </source>
</reference>
<protein>
    <submittedName>
        <fullName evidence="3">Uncharacterized protein</fullName>
    </submittedName>
</protein>
<evidence type="ECO:0000313" key="3">
    <source>
        <dbReference type="EMBL" id="KAG1362256.1"/>
    </source>
</evidence>
<reference evidence="3" key="2">
    <citation type="submission" date="2019-07" db="EMBL/GenBank/DDBJ databases">
        <authorList>
            <person name="Yang Y."/>
            <person name="Bocs S."/>
            <person name="Baudouin L."/>
        </authorList>
    </citation>
    <scope>NUCLEOTIDE SEQUENCE</scope>
    <source>
        <tissue evidence="3">Spear leaf of Hainan Tall coconut</tissue>
    </source>
</reference>
<dbReference type="Proteomes" id="UP000797356">
    <property type="component" value="Chromosome 10"/>
</dbReference>
<feature type="transmembrane region" description="Helical" evidence="2">
    <location>
        <begin position="70"/>
        <end position="91"/>
    </location>
</feature>
<keyword evidence="2" id="KW-1133">Transmembrane helix</keyword>
<evidence type="ECO:0000256" key="1">
    <source>
        <dbReference type="SAM" id="MobiDB-lite"/>
    </source>
</evidence>
<keyword evidence="2" id="KW-0472">Membrane</keyword>
<sequence>MMDRRSTKAPRGNVNDAGRRPTSLLFPHHGWFWLRQRPWPIFSCFRLASEELTQPNPPNELLNFVSKLNAFLSIVVVVTMVETVFASIALVRRRS</sequence>
<proteinExistence type="predicted"/>
<comment type="caution">
    <text evidence="3">The sequence shown here is derived from an EMBL/GenBank/DDBJ whole genome shotgun (WGS) entry which is preliminary data.</text>
</comment>
<keyword evidence="4" id="KW-1185">Reference proteome</keyword>
<evidence type="ECO:0000313" key="4">
    <source>
        <dbReference type="Proteomes" id="UP000797356"/>
    </source>
</evidence>
<dbReference type="AlphaFoldDB" id="A0A8K0IL81"/>
<keyword evidence="2" id="KW-0812">Transmembrane</keyword>
<gene>
    <name evidence="3" type="ORF">COCNU_10G004750</name>
</gene>
<feature type="region of interest" description="Disordered" evidence="1">
    <location>
        <begin position="1"/>
        <end position="20"/>
    </location>
</feature>